<accession>B0DMJ1</accession>
<protein>
    <submittedName>
        <fullName evidence="4">Predicted protein</fullName>
    </submittedName>
</protein>
<keyword evidence="5" id="KW-1185">Reference proteome</keyword>
<dbReference type="AlphaFoldDB" id="B0DMJ1"/>
<sequence>MDHESLEEPHARSSGRTGRKRTRGPSSTQKSLSSTSTNSGLTKPLGGDPPPFSDWTSLARDPSGQSMYMYGGVRPNSQTSTSDFYRLDFETKSWTNLTNTLLYMDGQPNPSKAKKKALPILDHPSCAFLAAHDRKFVTLFGGDKNGRAVSSLIIIDVDHYLWWEVDGAVTPRINAASVGIGNRLYIFGGHGVPLADTTFRSYSVVEYDANGDWIWVVQDRPYPASLPAIPGIGAAAVSLYGGKKILLTPGRITQKAPMHFSGYNMVLFHTQNETFHAITETVGNFPQNVRWYQLHVIGGSGSFPAQVGDKRKRNAESDQLAVLIIAWVPYGKDELIPEVWKYLPSPDETITCLGLRKQIWDMDQDLQSSACLGGRVLLMGQRGNSLVWDIYVDITDMIKLTCIKIQPRLGAIGFVTELSTRSYIPFRHSIVQSYIHVHVTCILCASFSV</sequence>
<dbReference type="OrthoDB" id="3228507at2759"/>
<dbReference type="GeneID" id="6080661"/>
<dbReference type="PANTHER" id="PTHR46093">
    <property type="entry name" value="ACYL-COA-BINDING DOMAIN-CONTAINING PROTEIN 5"/>
    <property type="match status" value="1"/>
</dbReference>
<gene>
    <name evidence="4" type="ORF">LACBIDRAFT_304870</name>
</gene>
<name>B0DMJ1_LACBS</name>
<proteinExistence type="predicted"/>
<reference evidence="4 5" key="1">
    <citation type="journal article" date="2008" name="Nature">
        <title>The genome of Laccaria bicolor provides insights into mycorrhizal symbiosis.</title>
        <authorList>
            <person name="Martin F."/>
            <person name="Aerts A."/>
            <person name="Ahren D."/>
            <person name="Brun A."/>
            <person name="Danchin E.G.J."/>
            <person name="Duchaussoy F."/>
            <person name="Gibon J."/>
            <person name="Kohler A."/>
            <person name="Lindquist E."/>
            <person name="Pereda V."/>
            <person name="Salamov A."/>
            <person name="Shapiro H.J."/>
            <person name="Wuyts J."/>
            <person name="Blaudez D."/>
            <person name="Buee M."/>
            <person name="Brokstein P."/>
            <person name="Canbaeck B."/>
            <person name="Cohen D."/>
            <person name="Courty P.E."/>
            <person name="Coutinho P.M."/>
            <person name="Delaruelle C."/>
            <person name="Detter J.C."/>
            <person name="Deveau A."/>
            <person name="DiFazio S."/>
            <person name="Duplessis S."/>
            <person name="Fraissinet-Tachet L."/>
            <person name="Lucic E."/>
            <person name="Frey-Klett P."/>
            <person name="Fourrey C."/>
            <person name="Feussner I."/>
            <person name="Gay G."/>
            <person name="Grimwood J."/>
            <person name="Hoegger P.J."/>
            <person name="Jain P."/>
            <person name="Kilaru S."/>
            <person name="Labbe J."/>
            <person name="Lin Y.C."/>
            <person name="Legue V."/>
            <person name="Le Tacon F."/>
            <person name="Marmeisse R."/>
            <person name="Melayah D."/>
            <person name="Montanini B."/>
            <person name="Muratet M."/>
            <person name="Nehls U."/>
            <person name="Niculita-Hirzel H."/>
            <person name="Oudot-Le Secq M.P."/>
            <person name="Peter M."/>
            <person name="Quesneville H."/>
            <person name="Rajashekar B."/>
            <person name="Reich M."/>
            <person name="Rouhier N."/>
            <person name="Schmutz J."/>
            <person name="Yin T."/>
            <person name="Chalot M."/>
            <person name="Henrissat B."/>
            <person name="Kuees U."/>
            <person name="Lucas S."/>
            <person name="Van de Peer Y."/>
            <person name="Podila G.K."/>
            <person name="Polle A."/>
            <person name="Pukkila P.J."/>
            <person name="Richardson P.M."/>
            <person name="Rouze P."/>
            <person name="Sanders I.R."/>
            <person name="Stajich J.E."/>
            <person name="Tunlid A."/>
            <person name="Tuskan G."/>
            <person name="Grigoriev I.V."/>
        </authorList>
    </citation>
    <scope>NUCLEOTIDE SEQUENCE [LARGE SCALE GENOMIC DNA]</scope>
    <source>
        <strain evidence="5">S238N-H82 / ATCC MYA-4686</strain>
    </source>
</reference>
<dbReference type="InterPro" id="IPR011498">
    <property type="entry name" value="Kelch_2"/>
</dbReference>
<evidence type="ECO:0000313" key="4">
    <source>
        <dbReference type="EMBL" id="EDR04195.1"/>
    </source>
</evidence>
<keyword evidence="2" id="KW-0677">Repeat</keyword>
<dbReference type="Pfam" id="PF07646">
    <property type="entry name" value="Kelch_2"/>
    <property type="match status" value="1"/>
</dbReference>
<dbReference type="Gene3D" id="2.120.10.80">
    <property type="entry name" value="Kelch-type beta propeller"/>
    <property type="match status" value="1"/>
</dbReference>
<dbReference type="InParanoid" id="B0DMJ1"/>
<evidence type="ECO:0000256" key="1">
    <source>
        <dbReference type="ARBA" id="ARBA00022441"/>
    </source>
</evidence>
<organism evidence="5">
    <name type="scientific">Laccaria bicolor (strain S238N-H82 / ATCC MYA-4686)</name>
    <name type="common">Bicoloured deceiver</name>
    <name type="synonym">Laccaria laccata var. bicolor</name>
    <dbReference type="NCBI Taxonomy" id="486041"/>
    <lineage>
        <taxon>Eukaryota</taxon>
        <taxon>Fungi</taxon>
        <taxon>Dikarya</taxon>
        <taxon>Basidiomycota</taxon>
        <taxon>Agaricomycotina</taxon>
        <taxon>Agaricomycetes</taxon>
        <taxon>Agaricomycetidae</taxon>
        <taxon>Agaricales</taxon>
        <taxon>Agaricineae</taxon>
        <taxon>Hydnangiaceae</taxon>
        <taxon>Laccaria</taxon>
    </lineage>
</organism>
<feature type="region of interest" description="Disordered" evidence="3">
    <location>
        <begin position="1"/>
        <end position="58"/>
    </location>
</feature>
<dbReference type="STRING" id="486041.B0DMJ1"/>
<dbReference type="SUPFAM" id="SSF117281">
    <property type="entry name" value="Kelch motif"/>
    <property type="match status" value="1"/>
</dbReference>
<dbReference type="HOGENOM" id="CLU_049348_0_0_1"/>
<feature type="compositionally biased region" description="Low complexity" evidence="3">
    <location>
        <begin position="24"/>
        <end position="43"/>
    </location>
</feature>
<dbReference type="RefSeq" id="XP_001885086.1">
    <property type="nucleotide sequence ID" value="XM_001885051.1"/>
</dbReference>
<dbReference type="Proteomes" id="UP000001194">
    <property type="component" value="Unassembled WGS sequence"/>
</dbReference>
<evidence type="ECO:0000313" key="5">
    <source>
        <dbReference type="Proteomes" id="UP000001194"/>
    </source>
</evidence>
<evidence type="ECO:0000256" key="2">
    <source>
        <dbReference type="ARBA" id="ARBA00022737"/>
    </source>
</evidence>
<keyword evidence="1" id="KW-0880">Kelch repeat</keyword>
<dbReference type="InterPro" id="IPR015915">
    <property type="entry name" value="Kelch-typ_b-propeller"/>
</dbReference>
<dbReference type="PANTHER" id="PTHR46093:SF18">
    <property type="entry name" value="FIBRONECTIN TYPE-III DOMAIN-CONTAINING PROTEIN"/>
    <property type="match status" value="1"/>
</dbReference>
<dbReference type="KEGG" id="lbc:LACBIDRAFT_304870"/>
<dbReference type="EMBL" id="DS547119">
    <property type="protein sequence ID" value="EDR04195.1"/>
    <property type="molecule type" value="Genomic_DNA"/>
</dbReference>
<feature type="compositionally biased region" description="Basic and acidic residues" evidence="3">
    <location>
        <begin position="1"/>
        <end position="11"/>
    </location>
</feature>
<evidence type="ECO:0000256" key="3">
    <source>
        <dbReference type="SAM" id="MobiDB-lite"/>
    </source>
</evidence>